<evidence type="ECO:0000256" key="1">
    <source>
        <dbReference type="SAM" id="MobiDB-lite"/>
    </source>
</evidence>
<evidence type="ECO:0000313" key="2">
    <source>
        <dbReference type="EMBL" id="KAH9830650.1"/>
    </source>
</evidence>
<proteinExistence type="predicted"/>
<gene>
    <name evidence="2" type="ORF">C8Q71DRAFT_362161</name>
</gene>
<feature type="compositionally biased region" description="Basic and acidic residues" evidence="1">
    <location>
        <begin position="164"/>
        <end position="176"/>
    </location>
</feature>
<name>A0ABQ8K2F6_9APHY</name>
<dbReference type="EMBL" id="JADCUA010000030">
    <property type="protein sequence ID" value="KAH9830650.1"/>
    <property type="molecule type" value="Genomic_DNA"/>
</dbReference>
<dbReference type="Proteomes" id="UP000814176">
    <property type="component" value="Unassembled WGS sequence"/>
</dbReference>
<protein>
    <submittedName>
        <fullName evidence="2">Uncharacterized protein</fullName>
    </submittedName>
</protein>
<evidence type="ECO:0000313" key="3">
    <source>
        <dbReference type="Proteomes" id="UP000814176"/>
    </source>
</evidence>
<comment type="caution">
    <text evidence="2">The sequence shown here is derived from an EMBL/GenBank/DDBJ whole genome shotgun (WGS) entry which is preliminary data.</text>
</comment>
<accession>A0ABQ8K2F6</accession>
<feature type="region of interest" description="Disordered" evidence="1">
    <location>
        <begin position="160"/>
        <end position="188"/>
    </location>
</feature>
<reference evidence="2 3" key="1">
    <citation type="journal article" date="2021" name="Environ. Microbiol.">
        <title>Gene family expansions and transcriptome signatures uncover fungal adaptations to wood decay.</title>
        <authorList>
            <person name="Hage H."/>
            <person name="Miyauchi S."/>
            <person name="Viragh M."/>
            <person name="Drula E."/>
            <person name="Min B."/>
            <person name="Chaduli D."/>
            <person name="Navarro D."/>
            <person name="Favel A."/>
            <person name="Norest M."/>
            <person name="Lesage-Meessen L."/>
            <person name="Balint B."/>
            <person name="Merenyi Z."/>
            <person name="de Eugenio L."/>
            <person name="Morin E."/>
            <person name="Martinez A.T."/>
            <person name="Baldrian P."/>
            <person name="Stursova M."/>
            <person name="Martinez M.J."/>
            <person name="Novotny C."/>
            <person name="Magnuson J.K."/>
            <person name="Spatafora J.W."/>
            <person name="Maurice S."/>
            <person name="Pangilinan J."/>
            <person name="Andreopoulos W."/>
            <person name="LaButti K."/>
            <person name="Hundley H."/>
            <person name="Na H."/>
            <person name="Kuo A."/>
            <person name="Barry K."/>
            <person name="Lipzen A."/>
            <person name="Henrissat B."/>
            <person name="Riley R."/>
            <person name="Ahrendt S."/>
            <person name="Nagy L.G."/>
            <person name="Grigoriev I.V."/>
            <person name="Martin F."/>
            <person name="Rosso M.N."/>
        </authorList>
    </citation>
    <scope>NUCLEOTIDE SEQUENCE [LARGE SCALE GENOMIC DNA]</scope>
    <source>
        <strain evidence="2 3">CIRM-BRFM 1785</strain>
    </source>
</reference>
<dbReference type="GeneID" id="71998812"/>
<organism evidence="2 3">
    <name type="scientific">Rhodofomes roseus</name>
    <dbReference type="NCBI Taxonomy" id="34475"/>
    <lineage>
        <taxon>Eukaryota</taxon>
        <taxon>Fungi</taxon>
        <taxon>Dikarya</taxon>
        <taxon>Basidiomycota</taxon>
        <taxon>Agaricomycotina</taxon>
        <taxon>Agaricomycetes</taxon>
        <taxon>Polyporales</taxon>
        <taxon>Rhodofomes</taxon>
    </lineage>
</organism>
<keyword evidence="3" id="KW-1185">Reference proteome</keyword>
<sequence>MPSLTRNPSLRYLEIMLLDVTPSPQKIHTTLTAVLSNIVSVDLQGVEIQLALAHLEVFPRPQNHERRPALVLNPAESIAVFHTILSRVVFNGLPRNPWTNQRQGIEVSLDVRNIQNNPTAVATIKAYLITLFTPWLDRGIVQLSFHSYYDRDTFETIKSVPTSELREETSSDHGGEDVEESTVVGTNV</sequence>
<dbReference type="RefSeq" id="XP_047773945.1">
    <property type="nucleotide sequence ID" value="XM_047918080.1"/>
</dbReference>